<proteinExistence type="predicted"/>
<name>A0ACC0DFK7_9PEZI</name>
<evidence type="ECO:0000313" key="1">
    <source>
        <dbReference type="EMBL" id="KAI6091496.1"/>
    </source>
</evidence>
<organism evidence="1 2">
    <name type="scientific">Hypoxylon rubiginosum</name>
    <dbReference type="NCBI Taxonomy" id="110542"/>
    <lineage>
        <taxon>Eukaryota</taxon>
        <taxon>Fungi</taxon>
        <taxon>Dikarya</taxon>
        <taxon>Ascomycota</taxon>
        <taxon>Pezizomycotina</taxon>
        <taxon>Sordariomycetes</taxon>
        <taxon>Xylariomycetidae</taxon>
        <taxon>Xylariales</taxon>
        <taxon>Hypoxylaceae</taxon>
        <taxon>Hypoxylon</taxon>
    </lineage>
</organism>
<dbReference type="Proteomes" id="UP001497680">
    <property type="component" value="Unassembled WGS sequence"/>
</dbReference>
<comment type="caution">
    <text evidence="1">The sequence shown here is derived from an EMBL/GenBank/DDBJ whole genome shotgun (WGS) entry which is preliminary data.</text>
</comment>
<evidence type="ECO:0000313" key="2">
    <source>
        <dbReference type="Proteomes" id="UP001497680"/>
    </source>
</evidence>
<gene>
    <name evidence="1" type="ORF">F4821DRAFT_280689</name>
</gene>
<protein>
    <submittedName>
        <fullName evidence="1">Uncharacterized protein</fullName>
    </submittedName>
</protein>
<accession>A0ACC0DFK7</accession>
<sequence>MPWLEHRRRRLASSVLRDPGLSPLQINIPTLSLTPANIDLPIDLPAVIDHPAPFHLYPEDVPIVSSTSQQPTLFRPGIDSSPYSNAFIGNSNKVHFSSQPTEIECTQQYLSSNELYRSSNPNVWANAPQASPSLLFYHHPQTQPWANIPGHSLQSGPALNPSLSYGVGPRSFDHSGNVQVHLPEMGSFLHESRLTQQNVSALTSRHREPQITTPLYLTNITEKEIQVTITRGNGSKVNVTAKPTCGTENIYIPHRMAKRLGLKIRPIALPKRRQQLTPNGYEMPTHYTSFHLESEPWDIHRTQVSAMVLKDYPNDRTAICLGMKFLQKAYISKLKTVGTAKHLVSQVFDSRMVNGSGPNNYPAGSAHQPYVNFQDMRRLATAEGLPSSSPTSPAPTNTQSFLQPGTVSHLGGHPYSGYLSFSEPSATTGITAPSSIEGDTPRPQMPLFNMELLELQKSTTINPHILMLDNEEGPPYSEGLFYNIPPQAHLENPTTRPSGQDGTFYGHL</sequence>
<keyword evidence="2" id="KW-1185">Reference proteome</keyword>
<reference evidence="1 2" key="1">
    <citation type="journal article" date="2022" name="New Phytol.">
        <title>Ecological generalism drives hyperdiversity of secondary metabolite gene clusters in xylarialean endophytes.</title>
        <authorList>
            <person name="Franco M.E.E."/>
            <person name="Wisecaver J.H."/>
            <person name="Arnold A.E."/>
            <person name="Ju Y.M."/>
            <person name="Slot J.C."/>
            <person name="Ahrendt S."/>
            <person name="Moore L.P."/>
            <person name="Eastman K.E."/>
            <person name="Scott K."/>
            <person name="Konkel Z."/>
            <person name="Mondo S.J."/>
            <person name="Kuo A."/>
            <person name="Hayes R.D."/>
            <person name="Haridas S."/>
            <person name="Andreopoulos B."/>
            <person name="Riley R."/>
            <person name="LaButti K."/>
            <person name="Pangilinan J."/>
            <person name="Lipzen A."/>
            <person name="Amirebrahimi M."/>
            <person name="Yan J."/>
            <person name="Adam C."/>
            <person name="Keymanesh K."/>
            <person name="Ng V."/>
            <person name="Louie K."/>
            <person name="Northen T."/>
            <person name="Drula E."/>
            <person name="Henrissat B."/>
            <person name="Hsieh H.M."/>
            <person name="Youens-Clark K."/>
            <person name="Lutzoni F."/>
            <person name="Miadlikowska J."/>
            <person name="Eastwood D.C."/>
            <person name="Hamelin R.C."/>
            <person name="Grigoriev I.V."/>
            <person name="U'Ren J.M."/>
        </authorList>
    </citation>
    <scope>NUCLEOTIDE SEQUENCE [LARGE SCALE GENOMIC DNA]</scope>
    <source>
        <strain evidence="1 2">ER1909</strain>
    </source>
</reference>
<dbReference type="EMBL" id="MU394286">
    <property type="protein sequence ID" value="KAI6091496.1"/>
    <property type="molecule type" value="Genomic_DNA"/>
</dbReference>